<dbReference type="EMBL" id="KV425978">
    <property type="protein sequence ID" value="KZV94123.1"/>
    <property type="molecule type" value="Genomic_DNA"/>
</dbReference>
<name>A0A165J019_EXIGL</name>
<evidence type="ECO:0000313" key="2">
    <source>
        <dbReference type="EMBL" id="KZV94123.1"/>
    </source>
</evidence>
<keyword evidence="3" id="KW-1185">Reference proteome</keyword>
<gene>
    <name evidence="2" type="ORF">EXIGLDRAFT_737428</name>
</gene>
<proteinExistence type="predicted"/>
<feature type="region of interest" description="Disordered" evidence="1">
    <location>
        <begin position="40"/>
        <end position="75"/>
    </location>
</feature>
<feature type="compositionally biased region" description="Polar residues" evidence="1">
    <location>
        <begin position="61"/>
        <end position="75"/>
    </location>
</feature>
<feature type="non-terminal residue" evidence="2">
    <location>
        <position position="1"/>
    </location>
</feature>
<sequence length="75" mass="7899">RCPHCGAVTTPLAKLQITQFQLAMTTSSDPAVDLNLQDVNKPVPSHPRGVTGMRVLGTAGNGRSSMATPSSVRRL</sequence>
<accession>A0A165J019</accession>
<evidence type="ECO:0000256" key="1">
    <source>
        <dbReference type="SAM" id="MobiDB-lite"/>
    </source>
</evidence>
<dbReference type="InParanoid" id="A0A165J019"/>
<dbReference type="AlphaFoldDB" id="A0A165J019"/>
<dbReference type="Proteomes" id="UP000077266">
    <property type="component" value="Unassembled WGS sequence"/>
</dbReference>
<evidence type="ECO:0000313" key="3">
    <source>
        <dbReference type="Proteomes" id="UP000077266"/>
    </source>
</evidence>
<reference evidence="2 3" key="1">
    <citation type="journal article" date="2016" name="Mol. Biol. Evol.">
        <title>Comparative Genomics of Early-Diverging Mushroom-Forming Fungi Provides Insights into the Origins of Lignocellulose Decay Capabilities.</title>
        <authorList>
            <person name="Nagy L.G."/>
            <person name="Riley R."/>
            <person name="Tritt A."/>
            <person name="Adam C."/>
            <person name="Daum C."/>
            <person name="Floudas D."/>
            <person name="Sun H."/>
            <person name="Yadav J.S."/>
            <person name="Pangilinan J."/>
            <person name="Larsson K.H."/>
            <person name="Matsuura K."/>
            <person name="Barry K."/>
            <person name="Labutti K."/>
            <person name="Kuo R."/>
            <person name="Ohm R.A."/>
            <person name="Bhattacharya S.S."/>
            <person name="Shirouzu T."/>
            <person name="Yoshinaga Y."/>
            <person name="Martin F.M."/>
            <person name="Grigoriev I.V."/>
            <person name="Hibbett D.S."/>
        </authorList>
    </citation>
    <scope>NUCLEOTIDE SEQUENCE [LARGE SCALE GENOMIC DNA]</scope>
    <source>
        <strain evidence="2 3">HHB12029</strain>
    </source>
</reference>
<organism evidence="2 3">
    <name type="scientific">Exidia glandulosa HHB12029</name>
    <dbReference type="NCBI Taxonomy" id="1314781"/>
    <lineage>
        <taxon>Eukaryota</taxon>
        <taxon>Fungi</taxon>
        <taxon>Dikarya</taxon>
        <taxon>Basidiomycota</taxon>
        <taxon>Agaricomycotina</taxon>
        <taxon>Agaricomycetes</taxon>
        <taxon>Auriculariales</taxon>
        <taxon>Exidiaceae</taxon>
        <taxon>Exidia</taxon>
    </lineage>
</organism>
<protein>
    <submittedName>
        <fullName evidence="2">Uncharacterized protein</fullName>
    </submittedName>
</protein>